<gene>
    <name evidence="2" type="ORF">AQUCO_00201175v1</name>
</gene>
<sequence length="128" mass="14656">MASFLQSSLGLTSRPKLKLKFHKHQHVRAQSVGDEGRSTNIVDANMKALRERTEIIRAKERLQRCYRVQQAGWCYSSDYDHTLKTEAKSSEFLELMVMMCRTFGLTIAAPSFLLCILSIVVHLRLLAQ</sequence>
<name>A0A2G5F6J4_AQUCA</name>
<dbReference type="OrthoDB" id="1667576at2759"/>
<feature type="transmembrane region" description="Helical" evidence="1">
    <location>
        <begin position="103"/>
        <end position="125"/>
    </location>
</feature>
<organism evidence="2 3">
    <name type="scientific">Aquilegia coerulea</name>
    <name type="common">Rocky mountain columbine</name>
    <dbReference type="NCBI Taxonomy" id="218851"/>
    <lineage>
        <taxon>Eukaryota</taxon>
        <taxon>Viridiplantae</taxon>
        <taxon>Streptophyta</taxon>
        <taxon>Embryophyta</taxon>
        <taxon>Tracheophyta</taxon>
        <taxon>Spermatophyta</taxon>
        <taxon>Magnoliopsida</taxon>
        <taxon>Ranunculales</taxon>
        <taxon>Ranunculaceae</taxon>
        <taxon>Thalictroideae</taxon>
        <taxon>Aquilegia</taxon>
    </lineage>
</organism>
<dbReference type="EMBL" id="KZ305019">
    <property type="protein sequence ID" value="PIA63648.1"/>
    <property type="molecule type" value="Genomic_DNA"/>
</dbReference>
<keyword evidence="1" id="KW-0472">Membrane</keyword>
<accession>A0A2G5F6J4</accession>
<dbReference type="PANTHER" id="PTHR38225:SF4">
    <property type="entry name" value="PROTEIN, PUTATIVE-RELATED"/>
    <property type="match status" value="1"/>
</dbReference>
<dbReference type="InParanoid" id="A0A2G5F6J4"/>
<keyword evidence="1" id="KW-0812">Transmembrane</keyword>
<keyword evidence="1" id="KW-1133">Transmembrane helix</keyword>
<protein>
    <submittedName>
        <fullName evidence="2">Uncharacterized protein</fullName>
    </submittedName>
</protein>
<dbReference type="AlphaFoldDB" id="A0A2G5F6J4"/>
<evidence type="ECO:0000256" key="1">
    <source>
        <dbReference type="SAM" id="Phobius"/>
    </source>
</evidence>
<evidence type="ECO:0000313" key="2">
    <source>
        <dbReference type="EMBL" id="PIA63648.1"/>
    </source>
</evidence>
<dbReference type="PANTHER" id="PTHR38225">
    <property type="entry name" value="PROTEIN, PUTATIVE-RELATED"/>
    <property type="match status" value="1"/>
</dbReference>
<reference evidence="2 3" key="1">
    <citation type="submission" date="2017-09" db="EMBL/GenBank/DDBJ databases">
        <title>WGS assembly of Aquilegia coerulea Goldsmith.</title>
        <authorList>
            <person name="Hodges S."/>
            <person name="Kramer E."/>
            <person name="Nordborg M."/>
            <person name="Tomkins J."/>
            <person name="Borevitz J."/>
            <person name="Derieg N."/>
            <person name="Yan J."/>
            <person name="Mihaltcheva S."/>
            <person name="Hayes R.D."/>
            <person name="Rokhsar D."/>
        </authorList>
    </citation>
    <scope>NUCLEOTIDE SEQUENCE [LARGE SCALE GENOMIC DNA]</scope>
    <source>
        <strain evidence="3">cv. Goldsmith</strain>
    </source>
</reference>
<proteinExistence type="predicted"/>
<dbReference type="Proteomes" id="UP000230069">
    <property type="component" value="Unassembled WGS sequence"/>
</dbReference>
<evidence type="ECO:0000313" key="3">
    <source>
        <dbReference type="Proteomes" id="UP000230069"/>
    </source>
</evidence>
<keyword evidence="3" id="KW-1185">Reference proteome</keyword>